<protein>
    <recommendedName>
        <fullName evidence="5">Secreted protein</fullName>
    </recommendedName>
</protein>
<gene>
    <name evidence="2" type="ORF">PHYPA_017937</name>
</gene>
<proteinExistence type="predicted"/>
<keyword evidence="1" id="KW-0732">Signal</keyword>
<evidence type="ECO:0000313" key="2">
    <source>
        <dbReference type="EMBL" id="PNR40535.1"/>
    </source>
</evidence>
<sequence length="93" mass="9882">MQVGLMCCAVLCCSVLCWAMQGTSATATELLSLPLASGAVLRARLQPSIVDACDGRICYRKICGCRSPVAKTGGAVQEHAHLDRSPRLLLRHA</sequence>
<reference evidence="2 4" key="1">
    <citation type="journal article" date="2008" name="Science">
        <title>The Physcomitrella genome reveals evolutionary insights into the conquest of land by plants.</title>
        <authorList>
            <person name="Rensing S."/>
            <person name="Lang D."/>
            <person name="Zimmer A."/>
            <person name="Terry A."/>
            <person name="Salamov A."/>
            <person name="Shapiro H."/>
            <person name="Nishiyama T."/>
            <person name="Perroud P.-F."/>
            <person name="Lindquist E."/>
            <person name="Kamisugi Y."/>
            <person name="Tanahashi T."/>
            <person name="Sakakibara K."/>
            <person name="Fujita T."/>
            <person name="Oishi K."/>
            <person name="Shin-I T."/>
            <person name="Kuroki Y."/>
            <person name="Toyoda A."/>
            <person name="Suzuki Y."/>
            <person name="Hashimoto A."/>
            <person name="Yamaguchi K."/>
            <person name="Sugano A."/>
            <person name="Kohara Y."/>
            <person name="Fujiyama A."/>
            <person name="Anterola A."/>
            <person name="Aoki S."/>
            <person name="Ashton N."/>
            <person name="Barbazuk W.B."/>
            <person name="Barker E."/>
            <person name="Bennetzen J."/>
            <person name="Bezanilla M."/>
            <person name="Blankenship R."/>
            <person name="Cho S.H."/>
            <person name="Dutcher S."/>
            <person name="Estelle M."/>
            <person name="Fawcett J.A."/>
            <person name="Gundlach H."/>
            <person name="Hanada K."/>
            <person name="Heyl A."/>
            <person name="Hicks K.A."/>
            <person name="Hugh J."/>
            <person name="Lohr M."/>
            <person name="Mayer K."/>
            <person name="Melkozernov A."/>
            <person name="Murata T."/>
            <person name="Nelson D."/>
            <person name="Pils B."/>
            <person name="Prigge M."/>
            <person name="Reiss B."/>
            <person name="Renner T."/>
            <person name="Rombauts S."/>
            <person name="Rushton P."/>
            <person name="Sanderfoot A."/>
            <person name="Schween G."/>
            <person name="Shiu S.-H."/>
            <person name="Stueber K."/>
            <person name="Theodoulou F.L."/>
            <person name="Tu H."/>
            <person name="Van de Peer Y."/>
            <person name="Verrier P.J."/>
            <person name="Waters E."/>
            <person name="Wood A."/>
            <person name="Yang L."/>
            <person name="Cove D."/>
            <person name="Cuming A."/>
            <person name="Hasebe M."/>
            <person name="Lucas S."/>
            <person name="Mishler D.B."/>
            <person name="Reski R."/>
            <person name="Grigoriev I."/>
            <person name="Quatrano R.S."/>
            <person name="Boore J.L."/>
        </authorList>
    </citation>
    <scope>NUCLEOTIDE SEQUENCE [LARGE SCALE GENOMIC DNA]</scope>
    <source>
        <strain evidence="3 4">cv. Gransden 2004</strain>
    </source>
</reference>
<dbReference type="Gramene" id="Pp3c14_3210V3.1">
    <property type="protein sequence ID" value="PAC:32960213.CDS.1"/>
    <property type="gene ID" value="Pp3c14_3210"/>
</dbReference>
<dbReference type="EnsemblPlants" id="Pp3c14_3210V3.1">
    <property type="protein sequence ID" value="PAC:32960213.CDS.1"/>
    <property type="gene ID" value="Pp3c14_3210"/>
</dbReference>
<dbReference type="PaxDb" id="3218-PP1S126_23V6.1"/>
<feature type="chain" id="PRO_5036042865" description="Secreted protein" evidence="1">
    <location>
        <begin position="26"/>
        <end position="93"/>
    </location>
</feature>
<evidence type="ECO:0000256" key="1">
    <source>
        <dbReference type="SAM" id="SignalP"/>
    </source>
</evidence>
<evidence type="ECO:0000313" key="3">
    <source>
        <dbReference type="EnsemblPlants" id="PAC:32960213.CDS.1"/>
    </source>
</evidence>
<dbReference type="InParanoid" id="A0A2K1JG59"/>
<reference evidence="3" key="3">
    <citation type="submission" date="2020-12" db="UniProtKB">
        <authorList>
            <consortium name="EnsemblPlants"/>
        </authorList>
    </citation>
    <scope>IDENTIFICATION</scope>
</reference>
<dbReference type="Proteomes" id="UP000006727">
    <property type="component" value="Chromosome 14"/>
</dbReference>
<name>A0A2K1JG59_PHYPA</name>
<feature type="signal peptide" evidence="1">
    <location>
        <begin position="1"/>
        <end position="25"/>
    </location>
</feature>
<keyword evidence="4" id="KW-1185">Reference proteome</keyword>
<evidence type="ECO:0000313" key="4">
    <source>
        <dbReference type="Proteomes" id="UP000006727"/>
    </source>
</evidence>
<evidence type="ECO:0008006" key="5">
    <source>
        <dbReference type="Google" id="ProtNLM"/>
    </source>
</evidence>
<dbReference type="AlphaFoldDB" id="A0A2K1JG59"/>
<reference evidence="2 4" key="2">
    <citation type="journal article" date="2018" name="Plant J.">
        <title>The Physcomitrella patens chromosome-scale assembly reveals moss genome structure and evolution.</title>
        <authorList>
            <person name="Lang D."/>
            <person name="Ullrich K.K."/>
            <person name="Murat F."/>
            <person name="Fuchs J."/>
            <person name="Jenkins J."/>
            <person name="Haas F.B."/>
            <person name="Piednoel M."/>
            <person name="Gundlach H."/>
            <person name="Van Bel M."/>
            <person name="Meyberg R."/>
            <person name="Vives C."/>
            <person name="Morata J."/>
            <person name="Symeonidi A."/>
            <person name="Hiss M."/>
            <person name="Muchero W."/>
            <person name="Kamisugi Y."/>
            <person name="Saleh O."/>
            <person name="Blanc G."/>
            <person name="Decker E.L."/>
            <person name="van Gessel N."/>
            <person name="Grimwood J."/>
            <person name="Hayes R.D."/>
            <person name="Graham S.W."/>
            <person name="Gunter L.E."/>
            <person name="McDaniel S.F."/>
            <person name="Hoernstein S.N.W."/>
            <person name="Larsson A."/>
            <person name="Li F.W."/>
            <person name="Perroud P.F."/>
            <person name="Phillips J."/>
            <person name="Ranjan P."/>
            <person name="Rokshar D.S."/>
            <person name="Rothfels C.J."/>
            <person name="Schneider L."/>
            <person name="Shu S."/>
            <person name="Stevenson D.W."/>
            <person name="Thummler F."/>
            <person name="Tillich M."/>
            <person name="Villarreal Aguilar J.C."/>
            <person name="Widiez T."/>
            <person name="Wong G.K."/>
            <person name="Wymore A."/>
            <person name="Zhang Y."/>
            <person name="Zimmer A.D."/>
            <person name="Quatrano R.S."/>
            <person name="Mayer K.F.X."/>
            <person name="Goodstein D."/>
            <person name="Casacuberta J.M."/>
            <person name="Vandepoele K."/>
            <person name="Reski R."/>
            <person name="Cuming A.C."/>
            <person name="Tuskan G.A."/>
            <person name="Maumus F."/>
            <person name="Salse J."/>
            <person name="Schmutz J."/>
            <person name="Rensing S.A."/>
        </authorList>
    </citation>
    <scope>NUCLEOTIDE SEQUENCE [LARGE SCALE GENOMIC DNA]</scope>
    <source>
        <strain evidence="3 4">cv. Gransden 2004</strain>
    </source>
</reference>
<dbReference type="EMBL" id="ABEU02000014">
    <property type="protein sequence ID" value="PNR40535.1"/>
    <property type="molecule type" value="Genomic_DNA"/>
</dbReference>
<organism evidence="2">
    <name type="scientific">Physcomitrium patens</name>
    <name type="common">Spreading-leaved earth moss</name>
    <name type="synonym">Physcomitrella patens</name>
    <dbReference type="NCBI Taxonomy" id="3218"/>
    <lineage>
        <taxon>Eukaryota</taxon>
        <taxon>Viridiplantae</taxon>
        <taxon>Streptophyta</taxon>
        <taxon>Embryophyta</taxon>
        <taxon>Bryophyta</taxon>
        <taxon>Bryophytina</taxon>
        <taxon>Bryopsida</taxon>
        <taxon>Funariidae</taxon>
        <taxon>Funariales</taxon>
        <taxon>Funariaceae</taxon>
        <taxon>Physcomitrium</taxon>
    </lineage>
</organism>
<accession>A0A2K1JG59</accession>